<reference evidence="2" key="1">
    <citation type="submission" date="2016-10" db="EMBL/GenBank/DDBJ databases">
        <authorList>
            <person name="de Groot N.N."/>
        </authorList>
    </citation>
    <scope>NUCLEOTIDE SEQUENCE [LARGE SCALE GENOMIC DNA]</scope>
    <source>
        <strain evidence="2">DSM25559</strain>
    </source>
</reference>
<name>A0A1R3TLI7_9HYPH</name>
<organism evidence="2 3">
    <name type="scientific">Agrobacterium rosae</name>
    <dbReference type="NCBI Taxonomy" id="1972867"/>
    <lineage>
        <taxon>Bacteria</taxon>
        <taxon>Pseudomonadati</taxon>
        <taxon>Pseudomonadota</taxon>
        <taxon>Alphaproteobacteria</taxon>
        <taxon>Hyphomicrobiales</taxon>
        <taxon>Rhizobiaceae</taxon>
        <taxon>Rhizobium/Agrobacterium group</taxon>
        <taxon>Agrobacterium</taxon>
    </lineage>
</organism>
<dbReference type="PROSITE" id="PS51257">
    <property type="entry name" value="PROKAR_LIPOPROTEIN"/>
    <property type="match status" value="1"/>
</dbReference>
<dbReference type="EMBL" id="FMUE01000002">
    <property type="protein sequence ID" value="SCX12006.1"/>
    <property type="molecule type" value="Genomic_DNA"/>
</dbReference>
<dbReference type="Proteomes" id="UP000187891">
    <property type="component" value="Unassembled WGS sequence"/>
</dbReference>
<dbReference type="RefSeq" id="WP_077105245.1">
    <property type="nucleotide sequence ID" value="NZ_CP133552.1"/>
</dbReference>
<accession>A0A1R3TLI7</accession>
<protein>
    <recommendedName>
        <fullName evidence="4">Lipoprotein</fullName>
    </recommendedName>
</protein>
<evidence type="ECO:0000313" key="3">
    <source>
        <dbReference type="Proteomes" id="UP000187891"/>
    </source>
</evidence>
<proteinExistence type="predicted"/>
<evidence type="ECO:0008006" key="4">
    <source>
        <dbReference type="Google" id="ProtNLM"/>
    </source>
</evidence>
<reference evidence="3" key="2">
    <citation type="submission" date="2016-10" db="EMBL/GenBank/DDBJ databases">
        <authorList>
            <person name="Wibberg D."/>
        </authorList>
    </citation>
    <scope>NUCLEOTIDE SEQUENCE [LARGE SCALE GENOMIC DNA]</scope>
</reference>
<gene>
    <name evidence="2" type="ORF">DSM25559_1073</name>
    <name evidence="1" type="ORF">RMR22_09735</name>
</gene>
<reference evidence="1" key="3">
    <citation type="journal article" date="2023" name="Phytobiomes J">
        <title>Deciphering the key players within the bacterial microbiota associated with aerial crown gall tumors on rhododendron: Insights into the gallobiome.</title>
        <authorList>
            <person name="Kuzmanovic N."/>
            <person name="Nesme J."/>
            <person name="Wolf J."/>
            <person name="Neumann-Schaal M."/>
            <person name="Petersen J."/>
            <person name="Fernandez-Gnecco G."/>
            <person name="Sproeer C."/>
            <person name="Bunk B."/>
            <person name="Overmann J."/>
            <person name="Sorensen S.J."/>
            <person name="Idczak E."/>
            <person name="Smalla K."/>
        </authorList>
    </citation>
    <scope>NUCLEOTIDE SEQUENCE</scope>
    <source>
        <strain evidence="1">Rho-11.1</strain>
    </source>
</reference>
<dbReference type="AlphaFoldDB" id="A0A1R3TLI7"/>
<evidence type="ECO:0000313" key="1">
    <source>
        <dbReference type="EMBL" id="MDX8302528.1"/>
    </source>
</evidence>
<sequence>MKFLTAAICLVSVGILSGCVDDRGYRSQGYYATGVQYRSYDRDRHYRHDDRDYRRDRGRNWRNNERYRYPSNRGDTVEYGVIVR</sequence>
<evidence type="ECO:0000313" key="2">
    <source>
        <dbReference type="EMBL" id="SCX12006.1"/>
    </source>
</evidence>
<dbReference type="EMBL" id="JAVRAF010000002">
    <property type="protein sequence ID" value="MDX8302528.1"/>
    <property type="molecule type" value="Genomic_DNA"/>
</dbReference>